<evidence type="ECO:0000256" key="2">
    <source>
        <dbReference type="SAM" id="Phobius"/>
    </source>
</evidence>
<name>J1HNJ1_9ACTO</name>
<organism evidence="4 5">
    <name type="scientific">Actinomyces massiliensis F0489</name>
    <dbReference type="NCBI Taxonomy" id="1125718"/>
    <lineage>
        <taxon>Bacteria</taxon>
        <taxon>Bacillati</taxon>
        <taxon>Actinomycetota</taxon>
        <taxon>Actinomycetes</taxon>
        <taxon>Actinomycetales</taxon>
        <taxon>Actinomycetaceae</taxon>
        <taxon>Actinomyces</taxon>
    </lineage>
</organism>
<comment type="caution">
    <text evidence="4">The sequence shown here is derived from an EMBL/GenBank/DDBJ whole genome shotgun (WGS) entry which is preliminary data.</text>
</comment>
<proteinExistence type="predicted"/>
<evidence type="ECO:0000313" key="5">
    <source>
        <dbReference type="Proteomes" id="UP000002941"/>
    </source>
</evidence>
<dbReference type="Proteomes" id="UP000002941">
    <property type="component" value="Unassembled WGS sequence"/>
</dbReference>
<dbReference type="eggNOG" id="ENOG5031FSJ">
    <property type="taxonomic scope" value="Bacteria"/>
</dbReference>
<protein>
    <recommendedName>
        <fullName evidence="3">Leucine rich repeat variant domain-containing protein</fullName>
    </recommendedName>
</protein>
<dbReference type="InterPro" id="IPR057893">
    <property type="entry name" value="LRV_2"/>
</dbReference>
<dbReference type="PATRIC" id="fig|1125718.3.peg.451"/>
<evidence type="ECO:0000259" key="3">
    <source>
        <dbReference type="Pfam" id="PF25591"/>
    </source>
</evidence>
<evidence type="ECO:0000256" key="1">
    <source>
        <dbReference type="SAM" id="MobiDB-lite"/>
    </source>
</evidence>
<sequence length="261" mass="27860">MRAQDIPEAAEAADPSTSPERLGDIADAYPELHPILVLNPACPDDLRQWMRATTPEANEAWEDHLAAERAQREAASSQTGRQSQYRSASSNKKGRGRVGRWLVLGVVIISVIAVIRGCGSLVQQVLSSSGSDTSTSATPSVSPAPANAISASSASRFQSPTRNISCEIYDDRASCSIYARDYGDAGLEDCDGTYFSMEIRDSASPACGSEFATDGTAMTLEYGESVKSEGFACSSADDGMRCWNQSNGHGFKIAREGYSTF</sequence>
<feature type="region of interest" description="Disordered" evidence="1">
    <location>
        <begin position="1"/>
        <end position="25"/>
    </location>
</feature>
<gene>
    <name evidence="4" type="ORF">HMPREF1318_1129</name>
</gene>
<keyword evidence="5" id="KW-1185">Reference proteome</keyword>
<feature type="region of interest" description="Disordered" evidence="1">
    <location>
        <begin position="67"/>
        <end position="93"/>
    </location>
</feature>
<keyword evidence="2" id="KW-1133">Transmembrane helix</keyword>
<keyword evidence="2" id="KW-0472">Membrane</keyword>
<dbReference type="EMBL" id="AKFT01000031">
    <property type="protein sequence ID" value="EJF47128.1"/>
    <property type="molecule type" value="Genomic_DNA"/>
</dbReference>
<accession>J1HNJ1</accession>
<feature type="region of interest" description="Disordered" evidence="1">
    <location>
        <begin position="129"/>
        <end position="153"/>
    </location>
</feature>
<dbReference type="Pfam" id="PF25591">
    <property type="entry name" value="LRV_2"/>
    <property type="match status" value="1"/>
</dbReference>
<dbReference type="Pfam" id="PF20341">
    <property type="entry name" value="DUF6636"/>
    <property type="match status" value="1"/>
</dbReference>
<feature type="domain" description="Leucine rich repeat variant" evidence="3">
    <location>
        <begin position="8"/>
        <end position="60"/>
    </location>
</feature>
<evidence type="ECO:0000313" key="4">
    <source>
        <dbReference type="EMBL" id="EJF47128.1"/>
    </source>
</evidence>
<feature type="transmembrane region" description="Helical" evidence="2">
    <location>
        <begin position="101"/>
        <end position="122"/>
    </location>
</feature>
<dbReference type="RefSeq" id="WP_008729937.1">
    <property type="nucleotide sequence ID" value="NZ_AKFT01000031.1"/>
</dbReference>
<feature type="compositionally biased region" description="Polar residues" evidence="1">
    <location>
        <begin position="79"/>
        <end position="91"/>
    </location>
</feature>
<dbReference type="AlphaFoldDB" id="J1HNJ1"/>
<reference evidence="4 5" key="1">
    <citation type="submission" date="2012-05" db="EMBL/GenBank/DDBJ databases">
        <authorList>
            <person name="Harkins D.M."/>
            <person name="Madupu R."/>
            <person name="Durkin A.S."/>
            <person name="Torralba M."/>
            <person name="Methe B."/>
            <person name="Sutton G.G."/>
            <person name="Nelson K.E."/>
        </authorList>
    </citation>
    <scope>NUCLEOTIDE SEQUENCE [LARGE SCALE GENOMIC DNA]</scope>
    <source>
        <strain evidence="4 5">F0489</strain>
    </source>
</reference>
<dbReference type="OrthoDB" id="5179995at2"/>
<keyword evidence="2" id="KW-0812">Transmembrane</keyword>
<dbReference type="InterPro" id="IPR046576">
    <property type="entry name" value="DUF6636"/>
</dbReference>